<feature type="transmembrane region" description="Helical" evidence="1">
    <location>
        <begin position="89"/>
        <end position="107"/>
    </location>
</feature>
<feature type="transmembrane region" description="Helical" evidence="1">
    <location>
        <begin position="47"/>
        <end position="69"/>
    </location>
</feature>
<keyword evidence="3" id="KW-1185">Reference proteome</keyword>
<protein>
    <submittedName>
        <fullName evidence="2">MFS superfamily sulfate permease-like transporter</fullName>
    </submittedName>
</protein>
<dbReference type="InterPro" id="IPR021354">
    <property type="entry name" value="DUF2975"/>
</dbReference>
<gene>
    <name evidence="2" type="ORF">GGR28_003215</name>
</gene>
<keyword evidence="1" id="KW-0812">Transmembrane</keyword>
<dbReference type="GO" id="GO:0016020">
    <property type="term" value="C:membrane"/>
    <property type="evidence" value="ECO:0007669"/>
    <property type="project" value="UniProtKB-SubCell"/>
</dbReference>
<evidence type="ECO:0000313" key="2">
    <source>
        <dbReference type="EMBL" id="MBB4080580.1"/>
    </source>
</evidence>
<dbReference type="RefSeq" id="WP_183496815.1">
    <property type="nucleotide sequence ID" value="NZ_JACIFF010000009.1"/>
</dbReference>
<dbReference type="EMBL" id="JACIFF010000009">
    <property type="protein sequence ID" value="MBB4080580.1"/>
    <property type="molecule type" value="Genomic_DNA"/>
</dbReference>
<keyword evidence="1" id="KW-1133">Transmembrane helix</keyword>
<organism evidence="2 3">
    <name type="scientific">Neolewinella aquimaris</name>
    <dbReference type="NCBI Taxonomy" id="1835722"/>
    <lineage>
        <taxon>Bacteria</taxon>
        <taxon>Pseudomonadati</taxon>
        <taxon>Bacteroidota</taxon>
        <taxon>Saprospiria</taxon>
        <taxon>Saprospirales</taxon>
        <taxon>Lewinellaceae</taxon>
        <taxon>Neolewinella</taxon>
    </lineage>
</organism>
<evidence type="ECO:0000256" key="1">
    <source>
        <dbReference type="SAM" id="Phobius"/>
    </source>
</evidence>
<dbReference type="Proteomes" id="UP000576209">
    <property type="component" value="Unassembled WGS sequence"/>
</dbReference>
<proteinExistence type="predicted"/>
<comment type="caution">
    <text evidence="2">The sequence shown here is derived from an EMBL/GenBank/DDBJ whole genome shotgun (WGS) entry which is preliminary data.</text>
</comment>
<dbReference type="Pfam" id="PF11188">
    <property type="entry name" value="DUF2975"/>
    <property type="match status" value="1"/>
</dbReference>
<sequence length="154" mass="17014">MKRPIATFLQAVTVMIGILAIFVLVRFPMMEGRATDLDLASIYLDPFILYGYASSIAFFVLLYQVFQLFGYIGRDEFYSPCATKTLRRIKFCAIVLGASIVAAGLYIREFHHEDDDPAGFLAICIMGTFIAIVVATAATMLEKSTKRSVTSGVC</sequence>
<accession>A0A840E697</accession>
<evidence type="ECO:0000313" key="3">
    <source>
        <dbReference type="Proteomes" id="UP000576209"/>
    </source>
</evidence>
<dbReference type="AlphaFoldDB" id="A0A840E697"/>
<keyword evidence="1" id="KW-0472">Membrane</keyword>
<feature type="transmembrane region" description="Helical" evidence="1">
    <location>
        <begin position="7"/>
        <end position="27"/>
    </location>
</feature>
<feature type="transmembrane region" description="Helical" evidence="1">
    <location>
        <begin position="119"/>
        <end position="141"/>
    </location>
</feature>
<reference evidence="2 3" key="1">
    <citation type="submission" date="2020-08" db="EMBL/GenBank/DDBJ databases">
        <title>Genomic Encyclopedia of Type Strains, Phase IV (KMG-IV): sequencing the most valuable type-strain genomes for metagenomic binning, comparative biology and taxonomic classification.</title>
        <authorList>
            <person name="Goeker M."/>
        </authorList>
    </citation>
    <scope>NUCLEOTIDE SEQUENCE [LARGE SCALE GENOMIC DNA]</scope>
    <source>
        <strain evidence="2 3">DSM 105137</strain>
    </source>
</reference>
<name>A0A840E697_9BACT</name>